<dbReference type="Proteomes" id="UP000270094">
    <property type="component" value="Unassembled WGS sequence"/>
</dbReference>
<evidence type="ECO:0000259" key="2">
    <source>
        <dbReference type="PROSITE" id="PS51670"/>
    </source>
</evidence>
<feature type="domain" description="ShKT" evidence="2">
    <location>
        <begin position="1"/>
        <end position="35"/>
    </location>
</feature>
<dbReference type="InterPro" id="IPR003582">
    <property type="entry name" value="ShKT_dom"/>
</dbReference>
<name>A0A3P7I736_STRVU</name>
<accession>A0A3P7I736</accession>
<sequence>MLFSCVYWVLNGFCYNFFYTFEQRRTYCGRTCRFC</sequence>
<organism evidence="3 4">
    <name type="scientific">Strongylus vulgaris</name>
    <name type="common">Blood worm</name>
    <dbReference type="NCBI Taxonomy" id="40348"/>
    <lineage>
        <taxon>Eukaryota</taxon>
        <taxon>Metazoa</taxon>
        <taxon>Ecdysozoa</taxon>
        <taxon>Nematoda</taxon>
        <taxon>Chromadorea</taxon>
        <taxon>Rhabditida</taxon>
        <taxon>Rhabditina</taxon>
        <taxon>Rhabditomorpha</taxon>
        <taxon>Strongyloidea</taxon>
        <taxon>Strongylidae</taxon>
        <taxon>Strongylus</taxon>
    </lineage>
</organism>
<dbReference type="EMBL" id="UYYB01000327">
    <property type="protein sequence ID" value="VDM65226.1"/>
    <property type="molecule type" value="Genomic_DNA"/>
</dbReference>
<comment type="caution">
    <text evidence="1">Lacks conserved residue(s) required for the propagation of feature annotation.</text>
</comment>
<reference evidence="3 4" key="1">
    <citation type="submission" date="2018-11" db="EMBL/GenBank/DDBJ databases">
        <authorList>
            <consortium name="Pathogen Informatics"/>
        </authorList>
    </citation>
    <scope>NUCLEOTIDE SEQUENCE [LARGE SCALE GENOMIC DNA]</scope>
</reference>
<evidence type="ECO:0000256" key="1">
    <source>
        <dbReference type="PROSITE-ProRule" id="PRU01005"/>
    </source>
</evidence>
<dbReference type="OrthoDB" id="5872986at2759"/>
<gene>
    <name evidence="3" type="ORF">SVUK_LOCUS224</name>
</gene>
<protein>
    <recommendedName>
        <fullName evidence="2">ShKT domain-containing protein</fullName>
    </recommendedName>
</protein>
<evidence type="ECO:0000313" key="4">
    <source>
        <dbReference type="Proteomes" id="UP000270094"/>
    </source>
</evidence>
<dbReference type="Pfam" id="PF01549">
    <property type="entry name" value="ShK"/>
    <property type="match status" value="1"/>
</dbReference>
<evidence type="ECO:0000313" key="3">
    <source>
        <dbReference type="EMBL" id="VDM65226.1"/>
    </source>
</evidence>
<dbReference type="AlphaFoldDB" id="A0A3P7I736"/>
<proteinExistence type="predicted"/>
<keyword evidence="4" id="KW-1185">Reference proteome</keyword>
<dbReference type="PROSITE" id="PS51670">
    <property type="entry name" value="SHKT"/>
    <property type="match status" value="1"/>
</dbReference>